<dbReference type="InterPro" id="IPR008909">
    <property type="entry name" value="DALR_anticod-bd"/>
</dbReference>
<feature type="domain" description="DALR anticodon binding" evidence="6">
    <location>
        <begin position="196"/>
        <end position="309"/>
    </location>
</feature>
<evidence type="ECO:0000313" key="9">
    <source>
        <dbReference type="Proteomes" id="UP001223390"/>
    </source>
</evidence>
<dbReference type="InterPro" id="IPR005148">
    <property type="entry name" value="Arg-tRNA-synth_N"/>
</dbReference>
<dbReference type="SMART" id="SM01016">
    <property type="entry name" value="Arg_tRNA_synt_N"/>
    <property type="match status" value="1"/>
</dbReference>
<comment type="caution">
    <text evidence="8">The sequence shown here is derived from an EMBL/GenBank/DDBJ whole genome shotgun (WGS) entry which is preliminary data.</text>
</comment>
<organism evidence="8 9">
    <name type="scientific">Streptomyces katrae</name>
    <dbReference type="NCBI Taxonomy" id="68223"/>
    <lineage>
        <taxon>Bacteria</taxon>
        <taxon>Bacillati</taxon>
        <taxon>Actinomycetota</taxon>
        <taxon>Actinomycetes</taxon>
        <taxon>Kitasatosporales</taxon>
        <taxon>Streptomycetaceae</taxon>
        <taxon>Streptomyces</taxon>
    </lineage>
</organism>
<evidence type="ECO:0000259" key="6">
    <source>
        <dbReference type="SMART" id="SM00836"/>
    </source>
</evidence>
<dbReference type="Pfam" id="PF03485">
    <property type="entry name" value="Arg_tRNA_synt_N"/>
    <property type="match status" value="1"/>
</dbReference>
<evidence type="ECO:0000313" key="8">
    <source>
        <dbReference type="EMBL" id="MDK9494682.1"/>
    </source>
</evidence>
<sequence length="309" mass="32440">MIPADLSRAVVQAVRRAVEGGELAVGVPERVVVERTRPGGVGEYATPVALQVAKGARLEPREVARVLAGRLRADEPGIVEVEITGPGFLNFSLAPPSAAALVREVGARGTRYGYVPGAEPRGSAVRAAVRRIQESQGVPDGPVPRVAPVARRDGDVVAAYGADAAAWAMLCVPARETPSFTSALLVQDESSEFFRVRYAHARVRALGINAADLGFRGEAGEVDAPSLLRLLGEYPLVLEAAAHHQAPERLTRHLVAVADALLDFQHQVLPKGDEKPSAAHRARLALAEAAGTVLAGGLALLGIDAPEFL</sequence>
<accession>A0ABT7GM62</accession>
<proteinExistence type="predicted"/>
<keyword evidence="2" id="KW-0436">Ligase</keyword>
<dbReference type="EMBL" id="JASITI010000002">
    <property type="protein sequence ID" value="MDK9494682.1"/>
    <property type="molecule type" value="Genomic_DNA"/>
</dbReference>
<name>A0ABT7GM62_9ACTN</name>
<dbReference type="SUPFAM" id="SSF55190">
    <property type="entry name" value="Arginyl-tRNA synthetase (ArgRS), N-terminal 'additional' domain"/>
    <property type="match status" value="1"/>
</dbReference>
<dbReference type="InterPro" id="IPR009080">
    <property type="entry name" value="tRNAsynth_Ia_anticodon-bd"/>
</dbReference>
<dbReference type="NCBIfam" id="NF045898">
    <property type="entry name" value="ArgS_rel_codon"/>
    <property type="match status" value="1"/>
</dbReference>
<dbReference type="RefSeq" id="WP_285340454.1">
    <property type="nucleotide sequence ID" value="NZ_JASITI010000002.1"/>
</dbReference>
<keyword evidence="3" id="KW-0547">Nucleotide-binding</keyword>
<reference evidence="8 9" key="1">
    <citation type="submission" date="2023-05" db="EMBL/GenBank/DDBJ databases">
        <title>Sequencing and Assembly of Streptomyces sp. NP73.</title>
        <authorList>
            <person name="Konwar A.N."/>
            <person name="Saikia K."/>
            <person name="Thakur D."/>
        </authorList>
    </citation>
    <scope>NUCLEOTIDE SEQUENCE [LARGE SCALE GENOMIC DNA]</scope>
    <source>
        <strain evidence="8 9">NP73</strain>
    </source>
</reference>
<protein>
    <recommendedName>
        <fullName evidence="1">arginine--tRNA ligase</fullName>
        <ecNumber evidence="1">6.1.1.19</ecNumber>
    </recommendedName>
</protein>
<dbReference type="EC" id="6.1.1.19" evidence="1"/>
<dbReference type="SMART" id="SM00836">
    <property type="entry name" value="DALR_1"/>
    <property type="match status" value="1"/>
</dbReference>
<dbReference type="InterPro" id="IPR001278">
    <property type="entry name" value="Arg-tRNA-ligase"/>
</dbReference>
<evidence type="ECO:0000259" key="7">
    <source>
        <dbReference type="SMART" id="SM01016"/>
    </source>
</evidence>
<evidence type="ECO:0000256" key="1">
    <source>
        <dbReference type="ARBA" id="ARBA00012837"/>
    </source>
</evidence>
<gene>
    <name evidence="8" type="ORF">QEZ40_002360</name>
</gene>
<evidence type="ECO:0000256" key="2">
    <source>
        <dbReference type="ARBA" id="ARBA00022598"/>
    </source>
</evidence>
<dbReference type="PANTHER" id="PTHR11956">
    <property type="entry name" value="ARGINYL-TRNA SYNTHETASE"/>
    <property type="match status" value="1"/>
</dbReference>
<evidence type="ECO:0000256" key="5">
    <source>
        <dbReference type="ARBA" id="ARBA00049339"/>
    </source>
</evidence>
<dbReference type="PANTHER" id="PTHR11956:SF5">
    <property type="entry name" value="ARGININE--TRNA LIGASE, CYTOPLASMIC"/>
    <property type="match status" value="1"/>
</dbReference>
<keyword evidence="9" id="KW-1185">Reference proteome</keyword>
<dbReference type="InterPro" id="IPR036695">
    <property type="entry name" value="Arg-tRNA-synth_N_sf"/>
</dbReference>
<dbReference type="Pfam" id="PF05746">
    <property type="entry name" value="DALR_1"/>
    <property type="match status" value="1"/>
</dbReference>
<feature type="domain" description="Arginyl tRNA synthetase N-terminal" evidence="7">
    <location>
        <begin position="4"/>
        <end position="93"/>
    </location>
</feature>
<evidence type="ECO:0000256" key="3">
    <source>
        <dbReference type="ARBA" id="ARBA00022741"/>
    </source>
</evidence>
<dbReference type="Gene3D" id="1.10.730.10">
    <property type="entry name" value="Isoleucyl-tRNA Synthetase, Domain 1"/>
    <property type="match status" value="1"/>
</dbReference>
<evidence type="ECO:0000256" key="4">
    <source>
        <dbReference type="ARBA" id="ARBA00022840"/>
    </source>
</evidence>
<comment type="catalytic activity">
    <reaction evidence="5">
        <text>tRNA(Arg) + L-arginine + ATP = L-arginyl-tRNA(Arg) + AMP + diphosphate</text>
        <dbReference type="Rhea" id="RHEA:20301"/>
        <dbReference type="Rhea" id="RHEA-COMP:9658"/>
        <dbReference type="Rhea" id="RHEA-COMP:9673"/>
        <dbReference type="ChEBI" id="CHEBI:30616"/>
        <dbReference type="ChEBI" id="CHEBI:32682"/>
        <dbReference type="ChEBI" id="CHEBI:33019"/>
        <dbReference type="ChEBI" id="CHEBI:78442"/>
        <dbReference type="ChEBI" id="CHEBI:78513"/>
        <dbReference type="ChEBI" id="CHEBI:456215"/>
        <dbReference type="EC" id="6.1.1.19"/>
    </reaction>
</comment>
<dbReference type="SUPFAM" id="SSF47323">
    <property type="entry name" value="Anticodon-binding domain of a subclass of class I aminoacyl-tRNA synthetases"/>
    <property type="match status" value="1"/>
</dbReference>
<dbReference type="Proteomes" id="UP001223390">
    <property type="component" value="Unassembled WGS sequence"/>
</dbReference>
<keyword evidence="4" id="KW-0067">ATP-binding</keyword>
<dbReference type="Gene3D" id="3.30.1360.70">
    <property type="entry name" value="Arginyl tRNA synthetase N-terminal domain"/>
    <property type="match status" value="1"/>
</dbReference>